<evidence type="ECO:0000256" key="2">
    <source>
        <dbReference type="SAM" id="Phobius"/>
    </source>
</evidence>
<evidence type="ECO:0000313" key="4">
    <source>
        <dbReference type="Proteomes" id="UP000622797"/>
    </source>
</evidence>
<name>A0A8H4WKL7_9HYPO</name>
<keyword evidence="2" id="KW-0812">Transmembrane</keyword>
<dbReference type="Proteomes" id="UP000622797">
    <property type="component" value="Unassembled WGS sequence"/>
</dbReference>
<keyword evidence="2" id="KW-0472">Membrane</keyword>
<gene>
    <name evidence="3" type="ORF">FSARC_15059</name>
</gene>
<dbReference type="EMBL" id="JABEXW010001790">
    <property type="protein sequence ID" value="KAF4943083.1"/>
    <property type="molecule type" value="Genomic_DNA"/>
</dbReference>
<feature type="transmembrane region" description="Helical" evidence="2">
    <location>
        <begin position="33"/>
        <end position="56"/>
    </location>
</feature>
<comment type="caution">
    <text evidence="3">The sequence shown here is derived from an EMBL/GenBank/DDBJ whole genome shotgun (WGS) entry which is preliminary data.</text>
</comment>
<reference evidence="3" key="2">
    <citation type="submission" date="2020-05" db="EMBL/GenBank/DDBJ databases">
        <authorList>
            <person name="Kim H.-S."/>
            <person name="Proctor R.H."/>
            <person name="Brown D.W."/>
        </authorList>
    </citation>
    <scope>NUCLEOTIDE SEQUENCE</scope>
    <source>
        <strain evidence="3">NRRL 20472</strain>
    </source>
</reference>
<reference evidence="3" key="1">
    <citation type="journal article" date="2020" name="BMC Genomics">
        <title>Correction to: Identification and distribution of gene clusters required for synthesis of sphingolipid metabolism inhibitors in diverse species of the filamentous fungus Fusarium.</title>
        <authorList>
            <person name="Kim H.S."/>
            <person name="Lohmar J.M."/>
            <person name="Busman M."/>
            <person name="Brown D.W."/>
            <person name="Naumann T.A."/>
            <person name="Divon H.H."/>
            <person name="Lysoe E."/>
            <person name="Uhlig S."/>
            <person name="Proctor R.H."/>
        </authorList>
    </citation>
    <scope>NUCLEOTIDE SEQUENCE</scope>
    <source>
        <strain evidence="3">NRRL 20472</strain>
    </source>
</reference>
<evidence type="ECO:0000256" key="1">
    <source>
        <dbReference type="SAM" id="MobiDB-lite"/>
    </source>
</evidence>
<keyword evidence="4" id="KW-1185">Reference proteome</keyword>
<feature type="compositionally biased region" description="Polar residues" evidence="1">
    <location>
        <begin position="139"/>
        <end position="156"/>
    </location>
</feature>
<proteinExistence type="predicted"/>
<dbReference type="AlphaFoldDB" id="A0A8H4WKL7"/>
<evidence type="ECO:0000313" key="3">
    <source>
        <dbReference type="EMBL" id="KAF4943083.1"/>
    </source>
</evidence>
<organism evidence="3 4">
    <name type="scientific">Fusarium sarcochroum</name>
    <dbReference type="NCBI Taxonomy" id="1208366"/>
    <lineage>
        <taxon>Eukaryota</taxon>
        <taxon>Fungi</taxon>
        <taxon>Dikarya</taxon>
        <taxon>Ascomycota</taxon>
        <taxon>Pezizomycotina</taxon>
        <taxon>Sordariomycetes</taxon>
        <taxon>Hypocreomycetidae</taxon>
        <taxon>Hypocreales</taxon>
        <taxon>Nectriaceae</taxon>
        <taxon>Fusarium</taxon>
        <taxon>Fusarium lateritium species complex</taxon>
    </lineage>
</organism>
<feature type="region of interest" description="Disordered" evidence="1">
    <location>
        <begin position="124"/>
        <end position="184"/>
    </location>
</feature>
<accession>A0A8H4WKL7</accession>
<sequence length="261" mass="29139">MAPPFYQGSLITRRADSSENNVDNVNTDELAKWQIATLVCALVLFLFFVIAIVLSIKLCRRSHIVRNAEKCLEKATKYKNAYHTAQKEAAENQVLNESLTSEITRLREVNAIWAQSYHELFGDLSNNPTGQYPQGPPRNASQATRSTTRVTQPSRPQQRDSPRQPATPLSSGILRGTEFEHGGIDDGYFGPSNQDFTPLDLNDLANGAAANYVVNGRYIQPARVPIPQETRPTVRFEEPTSPVVSPHQKRLSSYWAPCRGK</sequence>
<keyword evidence="2" id="KW-1133">Transmembrane helix</keyword>
<dbReference type="OrthoDB" id="10451663at2759"/>
<protein>
    <submittedName>
        <fullName evidence="3">Uncharacterized protein</fullName>
    </submittedName>
</protein>